<accession>A0A383D2V5</accession>
<protein>
    <recommendedName>
        <fullName evidence="2">Core-binding (CB) domain-containing protein</fullName>
    </recommendedName>
</protein>
<name>A0A383D2V5_9ZZZZ</name>
<feature type="domain" description="Core-binding (CB)" evidence="2">
    <location>
        <begin position="83"/>
        <end position="189"/>
    </location>
</feature>
<gene>
    <name evidence="3" type="ORF">METZ01_LOCUS491052</name>
</gene>
<dbReference type="EMBL" id="UINC01213432">
    <property type="protein sequence ID" value="SVE38198.1"/>
    <property type="molecule type" value="Genomic_DNA"/>
</dbReference>
<dbReference type="InterPro" id="IPR044068">
    <property type="entry name" value="CB"/>
</dbReference>
<dbReference type="Gene3D" id="1.10.150.130">
    <property type="match status" value="1"/>
</dbReference>
<sequence length="196" mass="23618">MSSIYQLIPKNHRSGKTVFKKYLNERYKTYFQYSEKRFDGKRYTVKKYIGTITYLKKSSADYDKVLDDWQTQLNRNIYSTPKYLVDEKFEEFLRFRRSEMERGEYSTKSFPATRQRLTYFSEWLTKYYGRVELNQLKPVMISDFTEHLKYDKIQSIRKGQKSVDGKKGLANKTVIGYLTSIRTFLTWGNKKSYMDN</sequence>
<evidence type="ECO:0000313" key="3">
    <source>
        <dbReference type="EMBL" id="SVE38198.1"/>
    </source>
</evidence>
<reference evidence="3" key="1">
    <citation type="submission" date="2018-05" db="EMBL/GenBank/DDBJ databases">
        <authorList>
            <person name="Lanie J.A."/>
            <person name="Ng W.-L."/>
            <person name="Kazmierczak K.M."/>
            <person name="Andrzejewski T.M."/>
            <person name="Davidsen T.M."/>
            <person name="Wayne K.J."/>
            <person name="Tettelin H."/>
            <person name="Glass J.I."/>
            <person name="Rusch D."/>
            <person name="Podicherti R."/>
            <person name="Tsui H.-C.T."/>
            <person name="Winkler M.E."/>
        </authorList>
    </citation>
    <scope>NUCLEOTIDE SEQUENCE</scope>
</reference>
<dbReference type="InterPro" id="IPR025269">
    <property type="entry name" value="SAM-like_dom"/>
</dbReference>
<feature type="non-terminal residue" evidence="3">
    <location>
        <position position="196"/>
    </location>
</feature>
<dbReference type="Pfam" id="PF13102">
    <property type="entry name" value="Phage_int_SAM_5"/>
    <property type="match status" value="1"/>
</dbReference>
<organism evidence="3">
    <name type="scientific">marine metagenome</name>
    <dbReference type="NCBI Taxonomy" id="408172"/>
    <lineage>
        <taxon>unclassified sequences</taxon>
        <taxon>metagenomes</taxon>
        <taxon>ecological metagenomes</taxon>
    </lineage>
</organism>
<keyword evidence="1" id="KW-0238">DNA-binding</keyword>
<evidence type="ECO:0000256" key="1">
    <source>
        <dbReference type="ARBA" id="ARBA00023125"/>
    </source>
</evidence>
<proteinExistence type="predicted"/>
<dbReference type="GO" id="GO:0003677">
    <property type="term" value="F:DNA binding"/>
    <property type="evidence" value="ECO:0007669"/>
    <property type="project" value="UniProtKB-KW"/>
</dbReference>
<dbReference type="PROSITE" id="PS51900">
    <property type="entry name" value="CB"/>
    <property type="match status" value="1"/>
</dbReference>
<dbReference type="AlphaFoldDB" id="A0A383D2V5"/>
<dbReference type="InterPro" id="IPR010998">
    <property type="entry name" value="Integrase_recombinase_N"/>
</dbReference>
<evidence type="ECO:0000259" key="2">
    <source>
        <dbReference type="PROSITE" id="PS51900"/>
    </source>
</evidence>